<gene>
    <name evidence="1" type="ORF">LRS13_24960</name>
</gene>
<sequence length="94" mass="10548">MLILELVINHLAAEKLTDRRISERDVREVISNGPLVVPNPLPRVRGSIVAIGMTNGARFLTLILQPDVDSPTRWHVMTGWDASARQIDAFHRRG</sequence>
<protein>
    <recommendedName>
        <fullName evidence="3">BrnT family toxin</fullName>
    </recommendedName>
</protein>
<proteinExistence type="predicted"/>
<dbReference type="EMBL" id="CP088295">
    <property type="protein sequence ID" value="UUY03866.1"/>
    <property type="molecule type" value="Genomic_DNA"/>
</dbReference>
<dbReference type="RefSeq" id="WP_353864365.1">
    <property type="nucleotide sequence ID" value="NZ_CP088295.1"/>
</dbReference>
<evidence type="ECO:0008006" key="3">
    <source>
        <dbReference type="Google" id="ProtNLM"/>
    </source>
</evidence>
<reference evidence="2" key="1">
    <citation type="submission" date="2021-11" db="EMBL/GenBank/DDBJ databases">
        <title>Cultivation dependent microbiological survey of springs from the worlds oldest radium mine currently devoted to the extraction of radon-saturated water.</title>
        <authorList>
            <person name="Kapinusova G."/>
            <person name="Smrhova T."/>
            <person name="Strejcek M."/>
            <person name="Suman J."/>
            <person name="Jani K."/>
            <person name="Pajer P."/>
            <person name="Uhlik O."/>
        </authorList>
    </citation>
    <scope>NUCLEOTIDE SEQUENCE [LARGE SCALE GENOMIC DNA]</scope>
    <source>
        <strain evidence="2">J379</strain>
    </source>
</reference>
<organism evidence="1 2">
    <name type="scientific">Svornostia abyssi</name>
    <dbReference type="NCBI Taxonomy" id="2898438"/>
    <lineage>
        <taxon>Bacteria</taxon>
        <taxon>Bacillati</taxon>
        <taxon>Actinomycetota</taxon>
        <taxon>Thermoleophilia</taxon>
        <taxon>Solirubrobacterales</taxon>
        <taxon>Baekduiaceae</taxon>
        <taxon>Svornostia</taxon>
    </lineage>
</organism>
<evidence type="ECO:0000313" key="2">
    <source>
        <dbReference type="Proteomes" id="UP001058860"/>
    </source>
</evidence>
<name>A0ABY5PGW5_9ACTN</name>
<keyword evidence="2" id="KW-1185">Reference proteome</keyword>
<evidence type="ECO:0000313" key="1">
    <source>
        <dbReference type="EMBL" id="UUY03866.1"/>
    </source>
</evidence>
<accession>A0ABY5PGW5</accession>
<dbReference type="Proteomes" id="UP001058860">
    <property type="component" value="Chromosome"/>
</dbReference>